<dbReference type="PANTHER" id="PTHR12243">
    <property type="entry name" value="MADF DOMAIN TRANSCRIPTION FACTOR"/>
    <property type="match status" value="1"/>
</dbReference>
<proteinExistence type="predicted"/>
<dbReference type="GO" id="GO:0006357">
    <property type="term" value="P:regulation of transcription by RNA polymerase II"/>
    <property type="evidence" value="ECO:0007669"/>
    <property type="project" value="TreeGrafter"/>
</dbReference>
<dbReference type="InterPro" id="IPR006578">
    <property type="entry name" value="MADF-dom"/>
</dbReference>
<dbReference type="CDD" id="cd00167">
    <property type="entry name" value="SANT"/>
    <property type="match status" value="1"/>
</dbReference>
<dbReference type="GO" id="GO:0005634">
    <property type="term" value="C:nucleus"/>
    <property type="evidence" value="ECO:0007669"/>
    <property type="project" value="UniProtKB-SubCell"/>
</dbReference>
<dbReference type="PANTHER" id="PTHR12243:SF60">
    <property type="entry name" value="SI:CH211-15D5.12-RELATED"/>
    <property type="match status" value="1"/>
</dbReference>
<keyword evidence="6" id="KW-1185">Reference proteome</keyword>
<feature type="region of interest" description="Disordered" evidence="2">
    <location>
        <begin position="111"/>
        <end position="133"/>
    </location>
</feature>
<dbReference type="SMART" id="SM00595">
    <property type="entry name" value="MADF"/>
    <property type="match status" value="1"/>
</dbReference>
<accession>A0A2J7RMC1</accession>
<dbReference type="InParanoid" id="A0A2J7RMC1"/>
<dbReference type="OrthoDB" id="5984255at2759"/>
<evidence type="ECO:0000259" key="3">
    <source>
        <dbReference type="PROSITE" id="PS51029"/>
    </source>
</evidence>
<organism evidence="5 6">
    <name type="scientific">Cryptotermes secundus</name>
    <dbReference type="NCBI Taxonomy" id="105785"/>
    <lineage>
        <taxon>Eukaryota</taxon>
        <taxon>Metazoa</taxon>
        <taxon>Ecdysozoa</taxon>
        <taxon>Arthropoda</taxon>
        <taxon>Hexapoda</taxon>
        <taxon>Insecta</taxon>
        <taxon>Pterygota</taxon>
        <taxon>Neoptera</taxon>
        <taxon>Polyneoptera</taxon>
        <taxon>Dictyoptera</taxon>
        <taxon>Blattodea</taxon>
        <taxon>Blattoidea</taxon>
        <taxon>Termitoidae</taxon>
        <taxon>Kalotermitidae</taxon>
        <taxon>Cryptotermitinae</taxon>
        <taxon>Cryptotermes</taxon>
    </lineage>
</organism>
<gene>
    <name evidence="5" type="ORF">B7P43_G14646</name>
</gene>
<feature type="domain" description="BESS" evidence="4">
    <location>
        <begin position="205"/>
        <end position="244"/>
    </location>
</feature>
<dbReference type="STRING" id="105785.A0A2J7RMC1"/>
<dbReference type="Pfam" id="PF10545">
    <property type="entry name" value="MADF_DNA_bdg"/>
    <property type="match status" value="1"/>
</dbReference>
<dbReference type="GO" id="GO:0005667">
    <property type="term" value="C:transcription regulator complex"/>
    <property type="evidence" value="ECO:0007669"/>
    <property type="project" value="TreeGrafter"/>
</dbReference>
<dbReference type="InterPro" id="IPR004210">
    <property type="entry name" value="BESS_motif"/>
</dbReference>
<dbReference type="InterPro" id="IPR039353">
    <property type="entry name" value="TF_Adf1"/>
</dbReference>
<dbReference type="Pfam" id="PF02944">
    <property type="entry name" value="BESS"/>
    <property type="match status" value="1"/>
</dbReference>
<dbReference type="Proteomes" id="UP000235965">
    <property type="component" value="Unassembled WGS sequence"/>
</dbReference>
<dbReference type="InterPro" id="IPR001005">
    <property type="entry name" value="SANT/Myb"/>
</dbReference>
<feature type="domain" description="MADF" evidence="3">
    <location>
        <begin position="10"/>
        <end position="99"/>
    </location>
</feature>
<dbReference type="AlphaFoldDB" id="A0A2J7RMC1"/>
<comment type="caution">
    <text evidence="5">The sequence shown here is derived from an EMBL/GenBank/DDBJ whole genome shotgun (WGS) entry which is preliminary data.</text>
</comment>
<dbReference type="PROSITE" id="PS51031">
    <property type="entry name" value="BESS"/>
    <property type="match status" value="1"/>
</dbReference>
<dbReference type="GO" id="GO:0003677">
    <property type="term" value="F:DNA binding"/>
    <property type="evidence" value="ECO:0007669"/>
    <property type="project" value="InterPro"/>
</dbReference>
<sequence>MRDDPDFNISFVSLIEKQRCLFDFSCAEYNNRNIQERAWEKIAKEVSGSVLECKERWKNLRASFTRYLKSIKLCSGDGNRYKKPYYLAEYMHFLKPFTKSRKQIGKLQHVGLSSEPDAEEQGYDNGMESPEPASQFLRDDEQENGAQRQNEDSIMNVGKWQEDVPEDFGTPTTKRIKRTISVEDVNRSEFEFYRSRRHSGQNEVEDPDLSFFKSVLPDIREMNAEQKRRFKIGILNLAQQILKEHSGSSLTDTARPSN</sequence>
<evidence type="ECO:0000259" key="4">
    <source>
        <dbReference type="PROSITE" id="PS51031"/>
    </source>
</evidence>
<evidence type="ECO:0000313" key="5">
    <source>
        <dbReference type="EMBL" id="PNF41972.1"/>
    </source>
</evidence>
<keyword evidence="1" id="KW-0539">Nucleus</keyword>
<evidence type="ECO:0000256" key="2">
    <source>
        <dbReference type="SAM" id="MobiDB-lite"/>
    </source>
</evidence>
<dbReference type="EMBL" id="NEVH01002568">
    <property type="protein sequence ID" value="PNF41972.1"/>
    <property type="molecule type" value="Genomic_DNA"/>
</dbReference>
<name>A0A2J7RMC1_9NEOP</name>
<evidence type="ECO:0000313" key="6">
    <source>
        <dbReference type="Proteomes" id="UP000235965"/>
    </source>
</evidence>
<protein>
    <recommendedName>
        <fullName evidence="7">MADF domain-containing protein</fullName>
    </recommendedName>
</protein>
<evidence type="ECO:0000256" key="1">
    <source>
        <dbReference type="PROSITE-ProRule" id="PRU00371"/>
    </source>
</evidence>
<comment type="subcellular location">
    <subcellularLocation>
        <location evidence="1">Nucleus</location>
    </subcellularLocation>
</comment>
<evidence type="ECO:0008006" key="7">
    <source>
        <dbReference type="Google" id="ProtNLM"/>
    </source>
</evidence>
<reference evidence="5 6" key="1">
    <citation type="submission" date="2017-12" db="EMBL/GenBank/DDBJ databases">
        <title>Hemimetabolous genomes reveal molecular basis of termite eusociality.</title>
        <authorList>
            <person name="Harrison M.C."/>
            <person name="Jongepier E."/>
            <person name="Robertson H.M."/>
            <person name="Arning N."/>
            <person name="Bitard-Feildel T."/>
            <person name="Chao H."/>
            <person name="Childers C.P."/>
            <person name="Dinh H."/>
            <person name="Doddapaneni H."/>
            <person name="Dugan S."/>
            <person name="Gowin J."/>
            <person name="Greiner C."/>
            <person name="Han Y."/>
            <person name="Hu H."/>
            <person name="Hughes D.S.T."/>
            <person name="Huylmans A.-K."/>
            <person name="Kemena C."/>
            <person name="Kremer L.P.M."/>
            <person name="Lee S.L."/>
            <person name="Lopez-Ezquerra A."/>
            <person name="Mallet L."/>
            <person name="Monroy-Kuhn J.M."/>
            <person name="Moser A."/>
            <person name="Murali S.C."/>
            <person name="Muzny D.M."/>
            <person name="Otani S."/>
            <person name="Piulachs M.-D."/>
            <person name="Poelchau M."/>
            <person name="Qu J."/>
            <person name="Schaub F."/>
            <person name="Wada-Katsumata A."/>
            <person name="Worley K.C."/>
            <person name="Xie Q."/>
            <person name="Ylla G."/>
            <person name="Poulsen M."/>
            <person name="Gibbs R.A."/>
            <person name="Schal C."/>
            <person name="Richards S."/>
            <person name="Belles X."/>
            <person name="Korb J."/>
            <person name="Bornberg-Bauer E."/>
        </authorList>
    </citation>
    <scope>NUCLEOTIDE SEQUENCE [LARGE SCALE GENOMIC DNA]</scope>
    <source>
        <tissue evidence="5">Whole body</tissue>
    </source>
</reference>
<dbReference type="PROSITE" id="PS51029">
    <property type="entry name" value="MADF"/>
    <property type="match status" value="1"/>
</dbReference>